<proteinExistence type="predicted"/>
<accession>A0ABN0T193</accession>
<gene>
    <name evidence="3" type="ORF">GCM10008919_10470</name>
</gene>
<dbReference type="InterPro" id="IPR038076">
    <property type="entry name" value="MgtE_N_sf"/>
</dbReference>
<dbReference type="SUPFAM" id="SSF158791">
    <property type="entry name" value="MgtE N-terminal domain-like"/>
    <property type="match status" value="1"/>
</dbReference>
<dbReference type="Gene3D" id="1.25.60.10">
    <property type="entry name" value="MgtE N-terminal domain-like"/>
    <property type="match status" value="1"/>
</dbReference>
<dbReference type="Pfam" id="PF03448">
    <property type="entry name" value="MgtE_N"/>
    <property type="match status" value="1"/>
</dbReference>
<evidence type="ECO:0000259" key="2">
    <source>
        <dbReference type="Pfam" id="PF03448"/>
    </source>
</evidence>
<feature type="region of interest" description="Disordered" evidence="1">
    <location>
        <begin position="62"/>
        <end position="87"/>
    </location>
</feature>
<comment type="caution">
    <text evidence="3">The sequence shown here is derived from an EMBL/GenBank/DDBJ whole genome shotgun (WGS) entry which is preliminary data.</text>
</comment>
<dbReference type="Proteomes" id="UP001500399">
    <property type="component" value="Unassembled WGS sequence"/>
</dbReference>
<reference evidence="3 4" key="1">
    <citation type="journal article" date="2019" name="Int. J. Syst. Evol. Microbiol.">
        <title>The Global Catalogue of Microorganisms (GCM) 10K type strain sequencing project: providing services to taxonomists for standard genome sequencing and annotation.</title>
        <authorList>
            <consortium name="The Broad Institute Genomics Platform"/>
            <consortium name="The Broad Institute Genome Sequencing Center for Infectious Disease"/>
            <person name="Wu L."/>
            <person name="Ma J."/>
        </authorList>
    </citation>
    <scope>NUCLEOTIDE SEQUENCE [LARGE SCALE GENOMIC DNA]</scope>
    <source>
        <strain evidence="3 4">JCM 8542</strain>
    </source>
</reference>
<dbReference type="InterPro" id="IPR006668">
    <property type="entry name" value="Mg_transptr_MgtE_intracell_dom"/>
</dbReference>
<feature type="compositionally biased region" description="Low complexity" evidence="1">
    <location>
        <begin position="64"/>
        <end position="85"/>
    </location>
</feature>
<keyword evidence="4" id="KW-1185">Reference proteome</keyword>
<sequence>MRKILKILFGLILLLVLVIGGFALGVYLRLFDTQALNDAYGLHQLPVVGEYFVPPTAGKEHTETAAASTAAQPAGSGAPSAAAGKKAPETVKISKEEIKKQQAEREAADKKRVTKLVHLYNDMKAENAAQVMETLDTDLCAAILQGMDESKAAKILASFDPARAAEITQLIYNGVSQKAKKARSADRSAGAPGTEPGEGSAEIQ</sequence>
<evidence type="ECO:0000313" key="4">
    <source>
        <dbReference type="Proteomes" id="UP001500399"/>
    </source>
</evidence>
<dbReference type="RefSeq" id="WP_304986754.1">
    <property type="nucleotide sequence ID" value="NZ_BAAACR010000008.1"/>
</dbReference>
<evidence type="ECO:0000256" key="1">
    <source>
        <dbReference type="SAM" id="MobiDB-lite"/>
    </source>
</evidence>
<protein>
    <recommendedName>
        <fullName evidence="2">Magnesium transporter MgtE intracellular domain-containing protein</fullName>
    </recommendedName>
</protein>
<dbReference type="EMBL" id="BAAACR010000008">
    <property type="protein sequence ID" value="GAA0209136.1"/>
    <property type="molecule type" value="Genomic_DNA"/>
</dbReference>
<name>A0ABN0T193_9FIRM</name>
<organism evidence="3 4">
    <name type="scientific">Selenomonas dianae</name>
    <dbReference type="NCBI Taxonomy" id="135079"/>
    <lineage>
        <taxon>Bacteria</taxon>
        <taxon>Bacillati</taxon>
        <taxon>Bacillota</taxon>
        <taxon>Negativicutes</taxon>
        <taxon>Selenomonadales</taxon>
        <taxon>Selenomonadaceae</taxon>
        <taxon>Selenomonas</taxon>
    </lineage>
</organism>
<feature type="domain" description="Magnesium transporter MgtE intracellular" evidence="2">
    <location>
        <begin position="119"/>
        <end position="170"/>
    </location>
</feature>
<evidence type="ECO:0000313" key="3">
    <source>
        <dbReference type="EMBL" id="GAA0209136.1"/>
    </source>
</evidence>
<feature type="region of interest" description="Disordered" evidence="1">
    <location>
        <begin position="175"/>
        <end position="204"/>
    </location>
</feature>